<reference evidence="1 2" key="1">
    <citation type="journal article" date="2021" name="Nat. Commun.">
        <title>Genetic determinants of endophytism in the Arabidopsis root mycobiome.</title>
        <authorList>
            <person name="Mesny F."/>
            <person name="Miyauchi S."/>
            <person name="Thiergart T."/>
            <person name="Pickel B."/>
            <person name="Atanasova L."/>
            <person name="Karlsson M."/>
            <person name="Huettel B."/>
            <person name="Barry K.W."/>
            <person name="Haridas S."/>
            <person name="Chen C."/>
            <person name="Bauer D."/>
            <person name="Andreopoulos W."/>
            <person name="Pangilinan J."/>
            <person name="LaButti K."/>
            <person name="Riley R."/>
            <person name="Lipzen A."/>
            <person name="Clum A."/>
            <person name="Drula E."/>
            <person name="Henrissat B."/>
            <person name="Kohler A."/>
            <person name="Grigoriev I.V."/>
            <person name="Martin F.M."/>
            <person name="Hacquard S."/>
        </authorList>
    </citation>
    <scope>NUCLEOTIDE SEQUENCE [LARGE SCALE GENOMIC DNA]</scope>
    <source>
        <strain evidence="1 2">MPI-SDFR-AT-0079</strain>
    </source>
</reference>
<dbReference type="Proteomes" id="UP000724584">
    <property type="component" value="Unassembled WGS sequence"/>
</dbReference>
<sequence length="191" mass="20262">MAPSRPPPEDPESSGGRSCTFLAGRSAKMGHWVRLVGRAAKSLLPGHGGMVPRGVWASLAGLGTPWCAGSKRQTLRGSTKLQMRQLDTAFQVFRGRPPRWSAIPCAALIGVAAKASTIRHGSVRTHLKLMLPGYAAGDGMADACFRCRHSIGRGQHVTGGLRNTSLVRRWESLPSKGISEADSLLSATDPA</sequence>
<evidence type="ECO:0000313" key="2">
    <source>
        <dbReference type="Proteomes" id="UP000724584"/>
    </source>
</evidence>
<comment type="caution">
    <text evidence="1">The sequence shown here is derived from an EMBL/GenBank/DDBJ whole genome shotgun (WGS) entry which is preliminary data.</text>
</comment>
<keyword evidence="2" id="KW-1185">Reference proteome</keyword>
<evidence type="ECO:0000313" key="1">
    <source>
        <dbReference type="EMBL" id="KAH6636192.1"/>
    </source>
</evidence>
<proteinExistence type="predicted"/>
<accession>A0ACB7PBB5</accession>
<gene>
    <name evidence="1" type="ORF">F5144DRAFT_169802</name>
</gene>
<dbReference type="EMBL" id="JAGIZQ010000003">
    <property type="protein sequence ID" value="KAH6636192.1"/>
    <property type="molecule type" value="Genomic_DNA"/>
</dbReference>
<organism evidence="1 2">
    <name type="scientific">Chaetomium tenue</name>
    <dbReference type="NCBI Taxonomy" id="1854479"/>
    <lineage>
        <taxon>Eukaryota</taxon>
        <taxon>Fungi</taxon>
        <taxon>Dikarya</taxon>
        <taxon>Ascomycota</taxon>
        <taxon>Pezizomycotina</taxon>
        <taxon>Sordariomycetes</taxon>
        <taxon>Sordariomycetidae</taxon>
        <taxon>Sordariales</taxon>
        <taxon>Chaetomiaceae</taxon>
        <taxon>Chaetomium</taxon>
    </lineage>
</organism>
<name>A0ACB7PBB5_9PEZI</name>
<protein>
    <submittedName>
        <fullName evidence="1">Uncharacterized protein</fullName>
    </submittedName>
</protein>